<proteinExistence type="predicted"/>
<dbReference type="AlphaFoldDB" id="A0AAX0S323"/>
<sequence>MTNIQTVVGKEMVRETFGVFKNLGIELNFNQNSDNQKQALIEALYKLEGISTIEMKLTLNDGTVIEPNINNWNHKCEDISVFDEADDYMDYSSIFNKNLRSRNI</sequence>
<dbReference type="RefSeq" id="WP_098176380.1">
    <property type="nucleotide sequence ID" value="NZ_NUEQ01000025.1"/>
</dbReference>
<dbReference type="EMBL" id="NUEQ01000025">
    <property type="protein sequence ID" value="PEJ32313.1"/>
    <property type="molecule type" value="Genomic_DNA"/>
</dbReference>
<gene>
    <name evidence="1" type="ORF">CN689_14385</name>
</gene>
<dbReference type="Proteomes" id="UP000220106">
    <property type="component" value="Unassembled WGS sequence"/>
</dbReference>
<comment type="caution">
    <text evidence="1">The sequence shown here is derived from an EMBL/GenBank/DDBJ whole genome shotgun (WGS) entry which is preliminary data.</text>
</comment>
<name>A0AAX0S323_9BACI</name>
<organism evidence="1 2">
    <name type="scientific">Peribacillus butanolivorans</name>
    <dbReference type="NCBI Taxonomy" id="421767"/>
    <lineage>
        <taxon>Bacteria</taxon>
        <taxon>Bacillati</taxon>
        <taxon>Bacillota</taxon>
        <taxon>Bacilli</taxon>
        <taxon>Bacillales</taxon>
        <taxon>Bacillaceae</taxon>
        <taxon>Peribacillus</taxon>
    </lineage>
</organism>
<protein>
    <submittedName>
        <fullName evidence="1">Uncharacterized protein</fullName>
    </submittedName>
</protein>
<evidence type="ECO:0000313" key="2">
    <source>
        <dbReference type="Proteomes" id="UP000220106"/>
    </source>
</evidence>
<evidence type="ECO:0000313" key="1">
    <source>
        <dbReference type="EMBL" id="PEJ32313.1"/>
    </source>
</evidence>
<accession>A0AAX0S323</accession>
<reference evidence="1 2" key="1">
    <citation type="submission" date="2017-09" db="EMBL/GenBank/DDBJ databases">
        <title>Large-scale bioinformatics analysis of Bacillus genomes uncovers conserved roles of natural products in bacterial physiology.</title>
        <authorList>
            <consortium name="Agbiome Team Llc"/>
            <person name="Bleich R.M."/>
            <person name="Kirk G.J."/>
            <person name="Santa Maria K.C."/>
            <person name="Allen S.E."/>
            <person name="Farag S."/>
            <person name="Shank E.A."/>
            <person name="Bowers A."/>
        </authorList>
    </citation>
    <scope>NUCLEOTIDE SEQUENCE [LARGE SCALE GENOMIC DNA]</scope>
    <source>
        <strain evidence="1 2">AFS003229</strain>
    </source>
</reference>